<evidence type="ECO:0000313" key="2">
    <source>
        <dbReference type="EMBL" id="KAF7840535.1"/>
    </source>
</evidence>
<dbReference type="PANTHER" id="PTHR34570">
    <property type="entry name" value="OS03G0593100 PROTEIN"/>
    <property type="match status" value="1"/>
</dbReference>
<organism evidence="2 3">
    <name type="scientific">Senna tora</name>
    <dbReference type="NCBI Taxonomy" id="362788"/>
    <lineage>
        <taxon>Eukaryota</taxon>
        <taxon>Viridiplantae</taxon>
        <taxon>Streptophyta</taxon>
        <taxon>Embryophyta</taxon>
        <taxon>Tracheophyta</taxon>
        <taxon>Spermatophyta</taxon>
        <taxon>Magnoliopsida</taxon>
        <taxon>eudicotyledons</taxon>
        <taxon>Gunneridae</taxon>
        <taxon>Pentapetalae</taxon>
        <taxon>rosids</taxon>
        <taxon>fabids</taxon>
        <taxon>Fabales</taxon>
        <taxon>Fabaceae</taxon>
        <taxon>Caesalpinioideae</taxon>
        <taxon>Cassia clade</taxon>
        <taxon>Senna</taxon>
    </lineage>
</organism>
<evidence type="ECO:0000256" key="1">
    <source>
        <dbReference type="SAM" id="MobiDB-lite"/>
    </source>
</evidence>
<sequence>MMMGRRESHEATMVHSSIALLQERFRELQRVKEMREERQILQILTQQQPSSQIFSSNHHFPNKTHHHHHHHHHEFIIPSSSSRSPPPPQVSLTLWPQSQDTQDDQYTRRRLQSPLISSMNSSNYSNHTQSFKDSEYSDSGVDTSLHL</sequence>
<gene>
    <name evidence="2" type="ORF">G2W53_002833</name>
</gene>
<feature type="compositionally biased region" description="Polar residues" evidence="1">
    <location>
        <begin position="114"/>
        <end position="129"/>
    </location>
</feature>
<protein>
    <submittedName>
        <fullName evidence="2">Uncharacterized protein</fullName>
    </submittedName>
</protein>
<reference evidence="2" key="1">
    <citation type="submission" date="2020-09" db="EMBL/GenBank/DDBJ databases">
        <title>Genome-Enabled Discovery of Anthraquinone Biosynthesis in Senna tora.</title>
        <authorList>
            <person name="Kang S.-H."/>
            <person name="Pandey R.P."/>
            <person name="Lee C.-M."/>
            <person name="Sim J.-S."/>
            <person name="Jeong J.-T."/>
            <person name="Choi B.-S."/>
            <person name="Jung M."/>
            <person name="Ginzburg D."/>
            <person name="Zhao K."/>
            <person name="Won S.Y."/>
            <person name="Oh T.-J."/>
            <person name="Yu Y."/>
            <person name="Kim N.-H."/>
            <person name="Lee O.R."/>
            <person name="Lee T.-H."/>
            <person name="Bashyal P."/>
            <person name="Kim T.-S."/>
            <person name="Lee W.-H."/>
            <person name="Kawkins C."/>
            <person name="Kim C.-K."/>
            <person name="Kim J.S."/>
            <person name="Ahn B.O."/>
            <person name="Rhee S.Y."/>
            <person name="Sohng J.K."/>
        </authorList>
    </citation>
    <scope>NUCLEOTIDE SEQUENCE</scope>
    <source>
        <tissue evidence="2">Leaf</tissue>
    </source>
</reference>
<name>A0A834X971_9FABA</name>
<accession>A0A834X971</accession>
<proteinExistence type="predicted"/>
<feature type="region of interest" description="Disordered" evidence="1">
    <location>
        <begin position="46"/>
        <end position="147"/>
    </location>
</feature>
<dbReference type="AlphaFoldDB" id="A0A834X971"/>
<dbReference type="OrthoDB" id="671858at2759"/>
<feature type="compositionally biased region" description="Basic residues" evidence="1">
    <location>
        <begin position="60"/>
        <end position="73"/>
    </location>
</feature>
<feature type="compositionally biased region" description="Polar residues" evidence="1">
    <location>
        <begin position="46"/>
        <end position="59"/>
    </location>
</feature>
<feature type="compositionally biased region" description="Polar residues" evidence="1">
    <location>
        <begin position="90"/>
        <end position="100"/>
    </location>
</feature>
<keyword evidence="3" id="KW-1185">Reference proteome</keyword>
<evidence type="ECO:0000313" key="3">
    <source>
        <dbReference type="Proteomes" id="UP000634136"/>
    </source>
</evidence>
<dbReference type="EMBL" id="JAAIUW010000002">
    <property type="protein sequence ID" value="KAF7840535.1"/>
    <property type="molecule type" value="Genomic_DNA"/>
</dbReference>
<comment type="caution">
    <text evidence="2">The sequence shown here is derived from an EMBL/GenBank/DDBJ whole genome shotgun (WGS) entry which is preliminary data.</text>
</comment>
<dbReference type="Proteomes" id="UP000634136">
    <property type="component" value="Unassembled WGS sequence"/>
</dbReference>
<dbReference type="PANTHER" id="PTHR34570:SF7">
    <property type="entry name" value="GENOME ASSEMBLY, CHROMOSOME: A08"/>
    <property type="match status" value="1"/>
</dbReference>